<proteinExistence type="predicted"/>
<dbReference type="KEGG" id="maic:MAIC_15730"/>
<dbReference type="AlphaFoldDB" id="A0AAD1HL30"/>
<gene>
    <name evidence="1" type="ORF">MAIC_15730</name>
</gene>
<sequence>MGYCAHDSPDTGGTDETWILCCGSRCRSGRTDRYRLWQLRLRQHGCVIREFGGDDCECDLVFEHICECRPGGR</sequence>
<name>A0AAD1HL30_9MYCO</name>
<protein>
    <submittedName>
        <fullName evidence="1">Uncharacterized protein</fullName>
    </submittedName>
</protein>
<dbReference type="Proteomes" id="UP000467327">
    <property type="component" value="Chromosome"/>
</dbReference>
<evidence type="ECO:0000313" key="1">
    <source>
        <dbReference type="EMBL" id="BBX06770.1"/>
    </source>
</evidence>
<organism evidence="1 2">
    <name type="scientific">Mycolicibacterium aichiense</name>
    <dbReference type="NCBI Taxonomy" id="1799"/>
    <lineage>
        <taxon>Bacteria</taxon>
        <taxon>Bacillati</taxon>
        <taxon>Actinomycetota</taxon>
        <taxon>Actinomycetes</taxon>
        <taxon>Mycobacteriales</taxon>
        <taxon>Mycobacteriaceae</taxon>
        <taxon>Mycolicibacterium</taxon>
    </lineage>
</organism>
<accession>A0AAD1HL30</accession>
<evidence type="ECO:0000313" key="2">
    <source>
        <dbReference type="Proteomes" id="UP000467327"/>
    </source>
</evidence>
<keyword evidence="2" id="KW-1185">Reference proteome</keyword>
<dbReference type="EMBL" id="AP022561">
    <property type="protein sequence ID" value="BBX06770.1"/>
    <property type="molecule type" value="Genomic_DNA"/>
</dbReference>
<reference evidence="1 2" key="1">
    <citation type="journal article" date="2019" name="Emerg. Microbes Infect.">
        <title>Comprehensive subspecies identification of 175 nontuberculous mycobacteria species based on 7547 genomic profiles.</title>
        <authorList>
            <person name="Matsumoto Y."/>
            <person name="Kinjo T."/>
            <person name="Motooka D."/>
            <person name="Nabeya D."/>
            <person name="Jung N."/>
            <person name="Uechi K."/>
            <person name="Horii T."/>
            <person name="Iida T."/>
            <person name="Fujita J."/>
            <person name="Nakamura S."/>
        </authorList>
    </citation>
    <scope>NUCLEOTIDE SEQUENCE [LARGE SCALE GENOMIC DNA]</scope>
    <source>
        <strain evidence="1 2">JCM 6376</strain>
    </source>
</reference>